<dbReference type="InterPro" id="IPR006571">
    <property type="entry name" value="TLDc_dom"/>
</dbReference>
<dbReference type="EMBL" id="PQFF01000031">
    <property type="protein sequence ID" value="RHZ87571.1"/>
    <property type="molecule type" value="Genomic_DNA"/>
</dbReference>
<feature type="domain" description="TLDc" evidence="2">
    <location>
        <begin position="301"/>
        <end position="482"/>
    </location>
</feature>
<protein>
    <recommendedName>
        <fullName evidence="5">BTB domain-containing protein</fullName>
    </recommendedName>
</protein>
<dbReference type="PROSITE" id="PS50097">
    <property type="entry name" value="BTB"/>
    <property type="match status" value="1"/>
</dbReference>
<dbReference type="AlphaFoldDB" id="A0A397JHS6"/>
<evidence type="ECO:0000259" key="1">
    <source>
        <dbReference type="PROSITE" id="PS50097"/>
    </source>
</evidence>
<gene>
    <name evidence="3" type="ORF">Glove_33g133</name>
</gene>
<reference evidence="3 4" key="1">
    <citation type="submission" date="2018-08" db="EMBL/GenBank/DDBJ databases">
        <title>Genome and evolution of the arbuscular mycorrhizal fungus Diversispora epigaea (formerly Glomus versiforme) and its bacterial endosymbionts.</title>
        <authorList>
            <person name="Sun X."/>
            <person name="Fei Z."/>
            <person name="Harrison M."/>
        </authorList>
    </citation>
    <scope>NUCLEOTIDE SEQUENCE [LARGE SCALE GENOMIC DNA]</scope>
    <source>
        <strain evidence="3 4">IT104</strain>
    </source>
</reference>
<dbReference type="PANTHER" id="PTHR46306">
    <property type="entry name" value="BTB/POZ DOMAIN-CONTAINING PROTEIN 9"/>
    <property type="match status" value="1"/>
</dbReference>
<dbReference type="Pfam" id="PF00651">
    <property type="entry name" value="BTB"/>
    <property type="match status" value="1"/>
</dbReference>
<dbReference type="GO" id="GO:0005737">
    <property type="term" value="C:cytoplasm"/>
    <property type="evidence" value="ECO:0007669"/>
    <property type="project" value="TreeGrafter"/>
</dbReference>
<evidence type="ECO:0000259" key="2">
    <source>
        <dbReference type="PROSITE" id="PS51886"/>
    </source>
</evidence>
<dbReference type="SMART" id="SM00225">
    <property type="entry name" value="BTB"/>
    <property type="match status" value="1"/>
</dbReference>
<keyword evidence="4" id="KW-1185">Reference proteome</keyword>
<evidence type="ECO:0000313" key="3">
    <source>
        <dbReference type="EMBL" id="RHZ87571.1"/>
    </source>
</evidence>
<dbReference type="OrthoDB" id="1022638at2759"/>
<organism evidence="3 4">
    <name type="scientific">Diversispora epigaea</name>
    <dbReference type="NCBI Taxonomy" id="1348612"/>
    <lineage>
        <taxon>Eukaryota</taxon>
        <taxon>Fungi</taxon>
        <taxon>Fungi incertae sedis</taxon>
        <taxon>Mucoromycota</taxon>
        <taxon>Glomeromycotina</taxon>
        <taxon>Glomeromycetes</taxon>
        <taxon>Diversisporales</taxon>
        <taxon>Diversisporaceae</taxon>
        <taxon>Diversispora</taxon>
    </lineage>
</organism>
<evidence type="ECO:0008006" key="5">
    <source>
        <dbReference type="Google" id="ProtNLM"/>
    </source>
</evidence>
<dbReference type="Gene3D" id="3.30.710.10">
    <property type="entry name" value="Potassium Channel Kv1.1, Chain A"/>
    <property type="match status" value="1"/>
</dbReference>
<dbReference type="Proteomes" id="UP000266861">
    <property type="component" value="Unassembled WGS sequence"/>
</dbReference>
<dbReference type="Pfam" id="PF07534">
    <property type="entry name" value="TLD"/>
    <property type="match status" value="1"/>
</dbReference>
<dbReference type="PROSITE" id="PS51886">
    <property type="entry name" value="TLDC"/>
    <property type="match status" value="1"/>
</dbReference>
<dbReference type="Gene3D" id="1.25.40.420">
    <property type="match status" value="1"/>
</dbReference>
<name>A0A397JHS6_9GLOM</name>
<comment type="caution">
    <text evidence="3">The sequence shown here is derived from an EMBL/GenBank/DDBJ whole genome shotgun (WGS) entry which is preliminary data.</text>
</comment>
<evidence type="ECO:0000313" key="4">
    <source>
        <dbReference type="Proteomes" id="UP000266861"/>
    </source>
</evidence>
<dbReference type="SUPFAM" id="SSF54695">
    <property type="entry name" value="POZ domain"/>
    <property type="match status" value="1"/>
</dbReference>
<proteinExistence type="predicted"/>
<feature type="domain" description="BTB" evidence="1">
    <location>
        <begin position="23"/>
        <end position="93"/>
    </location>
</feature>
<dbReference type="InterPro" id="IPR000210">
    <property type="entry name" value="BTB/POZ_dom"/>
</dbReference>
<dbReference type="InterPro" id="IPR052407">
    <property type="entry name" value="BTB_POZ_domain_cont_9"/>
</dbReference>
<sequence length="485" mass="56797">MALKFFDKLSQNFIEFLNDKDDYNVIIEVENSEKSFTAHSNVLKYRSSYFRQELENVKPNEKNIKTIIKPRISSKNFEIILKYIYGGFVNLEKVETRFIFDLMLIANEFELVELSSKLETILIEDKSSWLKTHFSLIYRTIFVKENFKNLEDFCNDIVVKYPNLIFDSSDFASFPEPSIVSLLKRDDLQLKEVEIWDYLIKWGIAQNRTLPINLGDWTEENFLTLKTTLQQCLPHIRYFQITNIEIYDKIKPYKKILEKQLWQDIKLHLTVPDRPIKSDILPARSVLVPELPSRANEPFTIIISGDRAAEISSWIDRKIETYSKTNIPYKFELILCGTRDGFAPQTFWNICHGHACTIVVAKVKGTDEILGGYNPLAWDNKNIENKWMKTKDSFVFSLKNGNIQNSIISRVKEIERAVLNVGKNNQKNSGPYFGFGFSLHSDRSDFNLDCFCSGDNYLNFYEKRIQTSYKFSIDNYRVFKVIRKS</sequence>
<dbReference type="InterPro" id="IPR011333">
    <property type="entry name" value="SKP1/BTB/POZ_sf"/>
</dbReference>
<dbReference type="PANTHER" id="PTHR46306:SF1">
    <property type="entry name" value="BTB_POZ DOMAIN-CONTAINING PROTEIN 9"/>
    <property type="match status" value="1"/>
</dbReference>
<accession>A0A397JHS6</accession>